<dbReference type="SUPFAM" id="SSF141694">
    <property type="entry name" value="AF2212/PG0164-like"/>
    <property type="match status" value="1"/>
</dbReference>
<dbReference type="Pfam" id="PF01954">
    <property type="entry name" value="AF2212-like"/>
    <property type="match status" value="1"/>
</dbReference>
<accession>A0A932CPD4</accession>
<dbReference type="AlphaFoldDB" id="A0A932CPD4"/>
<evidence type="ECO:0000313" key="1">
    <source>
        <dbReference type="EMBL" id="MBI2877025.1"/>
    </source>
</evidence>
<name>A0A932CPD4_UNCTE</name>
<protein>
    <submittedName>
        <fullName evidence="1">Antitoxin family protein</fullName>
    </submittedName>
</protein>
<dbReference type="Gene3D" id="4.10.1150.10">
    <property type="entry name" value="AF2212/PG0164-like"/>
    <property type="match status" value="1"/>
</dbReference>
<organism evidence="1 2">
    <name type="scientific">Tectimicrobiota bacterium</name>
    <dbReference type="NCBI Taxonomy" id="2528274"/>
    <lineage>
        <taxon>Bacteria</taxon>
        <taxon>Pseudomonadati</taxon>
        <taxon>Nitrospinota/Tectimicrobiota group</taxon>
        <taxon>Candidatus Tectimicrobiota</taxon>
    </lineage>
</organism>
<gene>
    <name evidence="1" type="ORF">HYY20_09105</name>
</gene>
<dbReference type="Proteomes" id="UP000769766">
    <property type="component" value="Unassembled WGS sequence"/>
</dbReference>
<dbReference type="InterPro" id="IPR024069">
    <property type="entry name" value="AF2212-like_dom_sf"/>
</dbReference>
<proteinExistence type="predicted"/>
<reference evidence="1" key="1">
    <citation type="submission" date="2020-07" db="EMBL/GenBank/DDBJ databases">
        <title>Huge and variable diversity of episymbiotic CPR bacteria and DPANN archaea in groundwater ecosystems.</title>
        <authorList>
            <person name="He C.Y."/>
            <person name="Keren R."/>
            <person name="Whittaker M."/>
            <person name="Farag I.F."/>
            <person name="Doudna J."/>
            <person name="Cate J.H.D."/>
            <person name="Banfield J.F."/>
        </authorList>
    </citation>
    <scope>NUCLEOTIDE SEQUENCE</scope>
    <source>
        <strain evidence="1">NC_groundwater_672_Ag_B-0.1um_62_36</strain>
    </source>
</reference>
<dbReference type="EMBL" id="JACPRF010000274">
    <property type="protein sequence ID" value="MBI2877025.1"/>
    <property type="molecule type" value="Genomic_DNA"/>
</dbReference>
<sequence length="83" mass="9378">MTKTLRAVFDGAVLRPDEPVDLKPNTRYVVTIEREEEGEESGEEGAYPLTEILELATDMGVTDLSTRHNWYAHGRMEGDRRGV</sequence>
<evidence type="ECO:0000313" key="2">
    <source>
        <dbReference type="Proteomes" id="UP000769766"/>
    </source>
</evidence>
<dbReference type="InterPro" id="IPR008203">
    <property type="entry name" value="AF2212-like"/>
</dbReference>
<comment type="caution">
    <text evidence="1">The sequence shown here is derived from an EMBL/GenBank/DDBJ whole genome shotgun (WGS) entry which is preliminary data.</text>
</comment>